<dbReference type="Pfam" id="PF26035">
    <property type="entry name" value="DUF8010"/>
    <property type="match status" value="1"/>
</dbReference>
<feature type="domain" description="DUF8010" evidence="2">
    <location>
        <begin position="3"/>
        <end position="96"/>
    </location>
</feature>
<accession>A0A852X6H0</accession>
<dbReference type="RefSeq" id="WP_179463765.1">
    <property type="nucleotide sequence ID" value="NZ_JACBZX010000001.1"/>
</dbReference>
<sequence length="220" mass="22359">MSALRLEDGQSAADLATYVRRAKGVDESGDVRLQALGSVLAAWTCVVPGGGLLGNGLVLGLRTYALAEPAHLDVTVPLAAITDRLARDGAAGEPGSVPTELPVPPMTTSPSWAALSPPRGGWEPVGQVGAADLEEAARAGIAEIAQGAPSGSGAAAVADLRRRVWGRATGTVPPVPSGGAFGLHALGFLGRPDQERDPVTVHAAGPWTRLSTRAGFVLTR</sequence>
<evidence type="ECO:0000256" key="1">
    <source>
        <dbReference type="SAM" id="MobiDB-lite"/>
    </source>
</evidence>
<gene>
    <name evidence="4" type="ORF">BJY28_003065</name>
</gene>
<dbReference type="AlphaFoldDB" id="A0A852X6H0"/>
<dbReference type="Pfam" id="PF26572">
    <property type="entry name" value="DUF8185"/>
    <property type="match status" value="1"/>
</dbReference>
<evidence type="ECO:0000259" key="2">
    <source>
        <dbReference type="Pfam" id="PF26035"/>
    </source>
</evidence>
<protein>
    <submittedName>
        <fullName evidence="4">Uncharacterized protein</fullName>
    </submittedName>
</protein>
<feature type="domain" description="DUF8185" evidence="3">
    <location>
        <begin position="117"/>
        <end position="220"/>
    </location>
</feature>
<organism evidence="4 5">
    <name type="scientific">Janibacter alkaliphilus</name>
    <dbReference type="NCBI Taxonomy" id="1069963"/>
    <lineage>
        <taxon>Bacteria</taxon>
        <taxon>Bacillati</taxon>
        <taxon>Actinomycetota</taxon>
        <taxon>Actinomycetes</taxon>
        <taxon>Micrococcales</taxon>
        <taxon>Intrasporangiaceae</taxon>
        <taxon>Janibacter</taxon>
    </lineage>
</organism>
<dbReference type="Proteomes" id="UP000592181">
    <property type="component" value="Unassembled WGS sequence"/>
</dbReference>
<proteinExistence type="predicted"/>
<reference evidence="4 5" key="1">
    <citation type="submission" date="2020-07" db="EMBL/GenBank/DDBJ databases">
        <title>Sequencing the genomes of 1000 actinobacteria strains.</title>
        <authorList>
            <person name="Klenk H.-P."/>
        </authorList>
    </citation>
    <scope>NUCLEOTIDE SEQUENCE [LARGE SCALE GENOMIC DNA]</scope>
    <source>
        <strain evidence="4 5">DSM 24723</strain>
    </source>
</reference>
<comment type="caution">
    <text evidence="4">The sequence shown here is derived from an EMBL/GenBank/DDBJ whole genome shotgun (WGS) entry which is preliminary data.</text>
</comment>
<name>A0A852X6H0_9MICO</name>
<dbReference type="EMBL" id="JACBZX010000001">
    <property type="protein sequence ID" value="NYG38596.1"/>
    <property type="molecule type" value="Genomic_DNA"/>
</dbReference>
<evidence type="ECO:0000259" key="3">
    <source>
        <dbReference type="Pfam" id="PF26572"/>
    </source>
</evidence>
<evidence type="ECO:0000313" key="4">
    <source>
        <dbReference type="EMBL" id="NYG38596.1"/>
    </source>
</evidence>
<feature type="region of interest" description="Disordered" evidence="1">
    <location>
        <begin position="89"/>
        <end position="121"/>
    </location>
</feature>
<keyword evidence="5" id="KW-1185">Reference proteome</keyword>
<evidence type="ECO:0000313" key="5">
    <source>
        <dbReference type="Proteomes" id="UP000592181"/>
    </source>
</evidence>
<dbReference type="InterPro" id="IPR058498">
    <property type="entry name" value="DUF8185"/>
</dbReference>
<dbReference type="InterPro" id="IPR058323">
    <property type="entry name" value="DUF8010"/>
</dbReference>